<reference evidence="1 2" key="1">
    <citation type="submission" date="2014-03" db="EMBL/GenBank/DDBJ databases">
        <title>Draft Genome of Photorhabdus temperata Meg1.</title>
        <authorList>
            <person name="Hurst S.G.IV."/>
            <person name="Morris K."/>
            <person name="Thomas K."/>
            <person name="Tisa L.S."/>
        </authorList>
    </citation>
    <scope>NUCLEOTIDE SEQUENCE [LARGE SCALE GENOMIC DNA]</scope>
    <source>
        <strain evidence="1 2">Meg1</strain>
    </source>
</reference>
<dbReference type="RefSeq" id="WP_021326925.1">
    <property type="nucleotide sequence ID" value="NZ_CAWLUD010000116.1"/>
</dbReference>
<dbReference type="EMBL" id="JGVH01000116">
    <property type="protein sequence ID" value="KER00990.1"/>
    <property type="molecule type" value="Genomic_DNA"/>
</dbReference>
<proteinExistence type="predicted"/>
<evidence type="ECO:0000313" key="1">
    <source>
        <dbReference type="EMBL" id="KER00990.1"/>
    </source>
</evidence>
<accession>A0A081RQN7</accession>
<gene>
    <name evidence="1" type="ORF">MEG1DRAFT_04415</name>
</gene>
<dbReference type="Proteomes" id="UP000028002">
    <property type="component" value="Unassembled WGS sequence"/>
</dbReference>
<evidence type="ECO:0000313" key="2">
    <source>
        <dbReference type="Proteomes" id="UP000028002"/>
    </source>
</evidence>
<dbReference type="AlphaFoldDB" id="A0A081RQN7"/>
<comment type="caution">
    <text evidence="1">The sequence shown here is derived from an EMBL/GenBank/DDBJ whole genome shotgun (WGS) entry which is preliminary data.</text>
</comment>
<organism evidence="1 2">
    <name type="scientific">Photorhabdus temperata subsp. temperata Meg1</name>
    <dbReference type="NCBI Taxonomy" id="1393735"/>
    <lineage>
        <taxon>Bacteria</taxon>
        <taxon>Pseudomonadati</taxon>
        <taxon>Pseudomonadota</taxon>
        <taxon>Gammaproteobacteria</taxon>
        <taxon>Enterobacterales</taxon>
        <taxon>Morganellaceae</taxon>
        <taxon>Photorhabdus</taxon>
    </lineage>
</organism>
<dbReference type="PATRIC" id="fig|1393735.3.peg.4507"/>
<name>A0A081RQN7_PHOTE</name>
<protein>
    <submittedName>
        <fullName evidence="1">Uncharacterized protein</fullName>
    </submittedName>
</protein>
<sequence>MQNMNFLWKPCIKPLQGKLIYRESEYSIDFIDYSDVEIAKKIGNQGCTSLTIGTLQIEVGIESGKLLYPWGLYPLQHCESKELLIPTMLPGEIFVYLNNTKLIQGVAMDIPNINLWPAFKDPSTEWICIGDDELIIGITVIQFADNVAMALRNDSLVSLWIKPVSEE</sequence>